<protein>
    <submittedName>
        <fullName evidence="1">Uncharacterized protein</fullName>
    </submittedName>
</protein>
<comment type="caution">
    <text evidence="1">The sequence shown here is derived from an EMBL/GenBank/DDBJ whole genome shotgun (WGS) entry which is preliminary data.</text>
</comment>
<dbReference type="Proteomes" id="UP001143910">
    <property type="component" value="Unassembled WGS sequence"/>
</dbReference>
<name>A0ACC1MN32_9HYPO</name>
<evidence type="ECO:0000313" key="1">
    <source>
        <dbReference type="EMBL" id="KAJ2968355.1"/>
    </source>
</evidence>
<dbReference type="EMBL" id="JANJQO010002023">
    <property type="protein sequence ID" value="KAJ2968355.1"/>
    <property type="molecule type" value="Genomic_DNA"/>
</dbReference>
<proteinExistence type="predicted"/>
<sequence>MDETVCLFVLPAAGTTFTEALQGQIKAKIRAELSPRHVPGVIAEGGWWIEVAVKQILSGLNIKTNASVANPEALEWFREWTKAN</sequence>
<evidence type="ECO:0000313" key="2">
    <source>
        <dbReference type="Proteomes" id="UP001143910"/>
    </source>
</evidence>
<organism evidence="1 2">
    <name type="scientific">Zarea fungicola</name>
    <dbReference type="NCBI Taxonomy" id="93591"/>
    <lineage>
        <taxon>Eukaryota</taxon>
        <taxon>Fungi</taxon>
        <taxon>Dikarya</taxon>
        <taxon>Ascomycota</taxon>
        <taxon>Pezizomycotina</taxon>
        <taxon>Sordariomycetes</taxon>
        <taxon>Hypocreomycetidae</taxon>
        <taxon>Hypocreales</taxon>
        <taxon>Cordycipitaceae</taxon>
        <taxon>Zarea</taxon>
    </lineage>
</organism>
<reference evidence="1" key="1">
    <citation type="submission" date="2022-08" db="EMBL/GenBank/DDBJ databases">
        <title>Genome Sequence of Lecanicillium fungicola.</title>
        <authorList>
            <person name="Buettner E."/>
        </authorList>
    </citation>
    <scope>NUCLEOTIDE SEQUENCE</scope>
    <source>
        <strain evidence="1">Babe33</strain>
    </source>
</reference>
<accession>A0ACC1MN32</accession>
<gene>
    <name evidence="1" type="ORF">NQ176_g9219</name>
</gene>
<keyword evidence="2" id="KW-1185">Reference proteome</keyword>